<feature type="signal peptide" evidence="1">
    <location>
        <begin position="1"/>
        <end position="25"/>
    </location>
</feature>
<sequence>MLKKGLALLLAAFMLLGLTACGGGAQTGGGGPDEGEDAVASTELGFQDAAAIESFIENFNNNTDGYAYMVESDAQTLEGTSFQEQGYSVYRVLLWDDPAVGRVMSLVGDFTGSDPDNIMNARLIYDPDGRLVLFKALFTLSNSANVGKNDNALSCEAMMDLLAALFPQYTEEEVGALYAQLMLPAAEAIDSFESRSDYTSSVELVEHFLTHCGYGVSTEDEAFLSTILEYDCGGTPYRLMCSPYGEYQGDLYAIYWDVGISTPDDMLAYEALLTLMA</sequence>
<proteinExistence type="predicted"/>
<dbReference type="EMBL" id="DXFW01000020">
    <property type="protein sequence ID" value="HIX05757.1"/>
    <property type="molecule type" value="Genomic_DNA"/>
</dbReference>
<dbReference type="AlphaFoldDB" id="A0A9D2AEC5"/>
<evidence type="ECO:0000313" key="3">
    <source>
        <dbReference type="Proteomes" id="UP000824193"/>
    </source>
</evidence>
<dbReference type="Proteomes" id="UP000824193">
    <property type="component" value="Unassembled WGS sequence"/>
</dbReference>
<keyword evidence="1" id="KW-0732">Signal</keyword>
<gene>
    <name evidence="2" type="ORF">H9865_06615</name>
</gene>
<evidence type="ECO:0000256" key="1">
    <source>
        <dbReference type="SAM" id="SignalP"/>
    </source>
</evidence>
<name>A0A9D2AEC5_9FIRM</name>
<reference evidence="2" key="1">
    <citation type="journal article" date="2021" name="PeerJ">
        <title>Extensive microbial diversity within the chicken gut microbiome revealed by metagenomics and culture.</title>
        <authorList>
            <person name="Gilroy R."/>
            <person name="Ravi A."/>
            <person name="Getino M."/>
            <person name="Pursley I."/>
            <person name="Horton D.L."/>
            <person name="Alikhan N.F."/>
            <person name="Baker D."/>
            <person name="Gharbi K."/>
            <person name="Hall N."/>
            <person name="Watson M."/>
            <person name="Adriaenssens E.M."/>
            <person name="Foster-Nyarko E."/>
            <person name="Jarju S."/>
            <person name="Secka A."/>
            <person name="Antonio M."/>
            <person name="Oren A."/>
            <person name="Chaudhuri R.R."/>
            <person name="La Ragione R."/>
            <person name="Hildebrand F."/>
            <person name="Pallen M.J."/>
        </authorList>
    </citation>
    <scope>NUCLEOTIDE SEQUENCE</scope>
    <source>
        <strain evidence="2">2239</strain>
    </source>
</reference>
<reference evidence="2" key="2">
    <citation type="submission" date="2021-04" db="EMBL/GenBank/DDBJ databases">
        <authorList>
            <person name="Gilroy R."/>
        </authorList>
    </citation>
    <scope>NUCLEOTIDE SEQUENCE</scope>
    <source>
        <strain evidence="2">2239</strain>
    </source>
</reference>
<feature type="chain" id="PRO_5038452542" evidence="1">
    <location>
        <begin position="26"/>
        <end position="277"/>
    </location>
</feature>
<organism evidence="2 3">
    <name type="scientific">Candidatus Allofournierella pullicola</name>
    <dbReference type="NCBI Taxonomy" id="2838596"/>
    <lineage>
        <taxon>Bacteria</taxon>
        <taxon>Bacillati</taxon>
        <taxon>Bacillota</taxon>
        <taxon>Clostridia</taxon>
        <taxon>Eubacteriales</taxon>
        <taxon>Oscillospiraceae</taxon>
        <taxon>Allofournierella</taxon>
    </lineage>
</organism>
<protein>
    <submittedName>
        <fullName evidence="2">Uncharacterized protein</fullName>
    </submittedName>
</protein>
<evidence type="ECO:0000313" key="2">
    <source>
        <dbReference type="EMBL" id="HIX05757.1"/>
    </source>
</evidence>
<accession>A0A9D2AEC5</accession>
<dbReference type="PROSITE" id="PS51257">
    <property type="entry name" value="PROKAR_LIPOPROTEIN"/>
    <property type="match status" value="1"/>
</dbReference>
<comment type="caution">
    <text evidence="2">The sequence shown here is derived from an EMBL/GenBank/DDBJ whole genome shotgun (WGS) entry which is preliminary data.</text>
</comment>